<sequence length="250" mass="28073">MSKTWAHSAHSVPGIPHNEASGAMFACTGPEIRNVIGLRMIRPASQVVGQWLLAGCPDHKMGHKGLASHMETFAHHPEYDKGFVDLMNDYDHGIITLKRDLPLKLGYVETIFPASWFEMVSAVDTLRIVSRHTFVQILLKEAFAAGILESRSWDILTQIWTLGRNQRQDGRYSGPRVIVSNCMCDFDDSHIDRKIYVINGSANSSTRANSFSGDRFLPEGLLPTPIDSYGQSCKRSNELHLIDRKHSRKI</sequence>
<accession>A0A7R8ZRV1</accession>
<reference evidence="1" key="1">
    <citation type="submission" date="2020-11" db="EMBL/GenBank/DDBJ databases">
        <authorList>
            <person name="Tran Van P."/>
        </authorList>
    </citation>
    <scope>NUCLEOTIDE SEQUENCE</scope>
</reference>
<proteinExistence type="predicted"/>
<protein>
    <submittedName>
        <fullName evidence="1">Uncharacterized protein</fullName>
    </submittedName>
</protein>
<name>A0A7R8ZRV1_9CRUS</name>
<organism evidence="1">
    <name type="scientific">Cyprideis torosa</name>
    <dbReference type="NCBI Taxonomy" id="163714"/>
    <lineage>
        <taxon>Eukaryota</taxon>
        <taxon>Metazoa</taxon>
        <taxon>Ecdysozoa</taxon>
        <taxon>Arthropoda</taxon>
        <taxon>Crustacea</taxon>
        <taxon>Oligostraca</taxon>
        <taxon>Ostracoda</taxon>
        <taxon>Podocopa</taxon>
        <taxon>Podocopida</taxon>
        <taxon>Cytherocopina</taxon>
        <taxon>Cytheroidea</taxon>
        <taxon>Cytherideidae</taxon>
        <taxon>Cyprideis</taxon>
    </lineage>
</organism>
<dbReference type="EMBL" id="OB664122">
    <property type="protein sequence ID" value="CAD7232017.1"/>
    <property type="molecule type" value="Genomic_DNA"/>
</dbReference>
<evidence type="ECO:0000313" key="1">
    <source>
        <dbReference type="EMBL" id="CAD7232017.1"/>
    </source>
</evidence>
<dbReference type="AlphaFoldDB" id="A0A7R8ZRV1"/>
<gene>
    <name evidence="1" type="ORF">CTOB1V02_LOCUS9858</name>
</gene>